<evidence type="ECO:0000256" key="13">
    <source>
        <dbReference type="PROSITE-ProRule" id="PRU00169"/>
    </source>
</evidence>
<dbReference type="SUPFAM" id="SSF47226">
    <property type="entry name" value="Histidine-containing phosphotransfer domain, HPT domain"/>
    <property type="match status" value="1"/>
</dbReference>
<evidence type="ECO:0000256" key="5">
    <source>
        <dbReference type="ARBA" id="ARBA00022553"/>
    </source>
</evidence>
<comment type="caution">
    <text evidence="18">The sequence shown here is derived from an EMBL/GenBank/DDBJ whole genome shotgun (WGS) entry which is preliminary data.</text>
</comment>
<evidence type="ECO:0000256" key="11">
    <source>
        <dbReference type="ARBA" id="ARBA00023136"/>
    </source>
</evidence>
<feature type="modified residue" description="4-aspartylphosphate" evidence="13">
    <location>
        <position position="644"/>
    </location>
</feature>
<evidence type="ECO:0000259" key="15">
    <source>
        <dbReference type="PROSITE" id="PS50109"/>
    </source>
</evidence>
<feature type="domain" description="Histidine kinase" evidence="15">
    <location>
        <begin position="199"/>
        <end position="420"/>
    </location>
</feature>
<evidence type="ECO:0000259" key="17">
    <source>
        <dbReference type="PROSITE" id="PS50894"/>
    </source>
</evidence>
<evidence type="ECO:0000256" key="8">
    <source>
        <dbReference type="ARBA" id="ARBA00022840"/>
    </source>
</evidence>
<dbReference type="CDD" id="cd00082">
    <property type="entry name" value="HisKA"/>
    <property type="match status" value="1"/>
</dbReference>
<organism evidence="18 19">
    <name type="scientific">Roseococcus pinisoli</name>
    <dbReference type="NCBI Taxonomy" id="2835040"/>
    <lineage>
        <taxon>Bacteria</taxon>
        <taxon>Pseudomonadati</taxon>
        <taxon>Pseudomonadota</taxon>
        <taxon>Alphaproteobacteria</taxon>
        <taxon>Acetobacterales</taxon>
        <taxon>Roseomonadaceae</taxon>
        <taxon>Roseococcus</taxon>
    </lineage>
</organism>
<dbReference type="SMART" id="SM00448">
    <property type="entry name" value="REC"/>
    <property type="match status" value="2"/>
</dbReference>
<dbReference type="Gene3D" id="3.40.50.2300">
    <property type="match status" value="2"/>
</dbReference>
<evidence type="ECO:0000256" key="10">
    <source>
        <dbReference type="ARBA" id="ARBA00023012"/>
    </source>
</evidence>
<dbReference type="EC" id="2.7.13.3" evidence="3"/>
<dbReference type="EMBL" id="JAHCDA010000004">
    <property type="protein sequence ID" value="MBS7812989.1"/>
    <property type="molecule type" value="Genomic_DNA"/>
</dbReference>
<feature type="domain" description="Response regulatory" evidence="16">
    <location>
        <begin position="439"/>
        <end position="562"/>
    </location>
</feature>
<feature type="modified residue" description="4-aspartylphosphate" evidence="13">
    <location>
        <position position="493"/>
    </location>
</feature>
<dbReference type="CDD" id="cd16922">
    <property type="entry name" value="HATPase_EvgS-ArcB-TorS-like"/>
    <property type="match status" value="1"/>
</dbReference>
<dbReference type="InterPro" id="IPR036097">
    <property type="entry name" value="HisK_dim/P_sf"/>
</dbReference>
<keyword evidence="4" id="KW-1003">Cell membrane</keyword>
<dbReference type="InterPro" id="IPR003594">
    <property type="entry name" value="HATPase_dom"/>
</dbReference>
<keyword evidence="7" id="KW-0547">Nucleotide-binding</keyword>
<sequence>MTEIEMLRNRFGRAMVWILWLHVPMIALAAYLLGHAPAPAAAFSAVLVGAYHLCWRLWGAAPVTRYISAIAIMGQPALMLYLLAGHPWQMDVHMYFFAALALLIGWSDWRTIIVGAVTIALHHLILNFALPLAVFANGSDLPRVYLHAAIVLFQSAVLVTLSSTLVRTFDRIAAMGTEVLIQTQEAQAANNAKTLFLANMSHEIRTPMNAIQGFSHLALRTETDPRQRDYLLKIKTASGALLGLINDILDFSKIEAGKLHLERSPFDIRAALDSVVAIAELRAREKGIGLRVDIDPAVPKVLIGDSLRLNQVILNLVSNAIKFTERGSVTVSIHSASDVRDDIALEIAIRDTGIGMTPEQQARLFASFSQADSSTTRRFGGTGLGLAISKQLVELMGANILVESAPGEGSCFRFTIRLGVADAATTANRPTIEALGALRVMVVDDNPAARMTLEDMFAEWSINVELFASAAEALAELDESARRGTPFDLVLMDWKMPGMDGMEAARRIQTSDISAAKLPVVVMVSAYGREEMMAKAEVNGISAVLVKPVDPGLLLETLTNLFTAASAPPPAPVATPQAQDALPQVAPQFRGARVLLVEDNEINRELATELLMDAGLVVDTAENGRIACDKVFADPTGFAVVLMDIQMPEMDGLEATIRIREQLSPVDLPILAMTAHAYEQEKQRCLEIGMNDHIAKPVDPAVLVATLDRWLGAARPPARPAAPPAPALGPDDLPPSLPPYDLAAALIRVNGKRKLLRKLIVDFGTSFGSTGETLRQQIAEGRIDEAARTAHALKGTAATLEARGVAEAAMQLEDALTGRKPGDTAQLVNRLEAELRPAIAAARSLGPAAQKELAAQPR</sequence>
<evidence type="ECO:0000313" key="19">
    <source>
        <dbReference type="Proteomes" id="UP000766336"/>
    </source>
</evidence>
<dbReference type="Gene3D" id="1.20.120.160">
    <property type="entry name" value="HPT domain"/>
    <property type="match status" value="1"/>
</dbReference>
<keyword evidence="9 14" id="KW-1133">Transmembrane helix</keyword>
<evidence type="ECO:0000256" key="9">
    <source>
        <dbReference type="ARBA" id="ARBA00022989"/>
    </source>
</evidence>
<dbReference type="InterPro" id="IPR036890">
    <property type="entry name" value="HATPase_C_sf"/>
</dbReference>
<keyword evidence="11 14" id="KW-0472">Membrane</keyword>
<dbReference type="SUPFAM" id="SSF55874">
    <property type="entry name" value="ATPase domain of HSP90 chaperone/DNA topoisomerase II/histidine kinase"/>
    <property type="match status" value="1"/>
</dbReference>
<evidence type="ECO:0000256" key="1">
    <source>
        <dbReference type="ARBA" id="ARBA00000085"/>
    </source>
</evidence>
<reference evidence="18 19" key="1">
    <citation type="submission" date="2021-05" db="EMBL/GenBank/DDBJ databases">
        <title>Roseococcus sp. XZZS9, whole genome shotgun sequencing project.</title>
        <authorList>
            <person name="Zhao G."/>
            <person name="Shen L."/>
        </authorList>
    </citation>
    <scope>NUCLEOTIDE SEQUENCE [LARGE SCALE GENOMIC DNA]</scope>
    <source>
        <strain evidence="18 19">XZZS9</strain>
    </source>
</reference>
<evidence type="ECO:0000256" key="14">
    <source>
        <dbReference type="SAM" id="Phobius"/>
    </source>
</evidence>
<protein>
    <recommendedName>
        <fullName evidence="3">histidine kinase</fullName>
        <ecNumber evidence="3">2.7.13.3</ecNumber>
    </recommendedName>
</protein>
<dbReference type="InterPro" id="IPR005467">
    <property type="entry name" value="His_kinase_dom"/>
</dbReference>
<evidence type="ECO:0000256" key="12">
    <source>
        <dbReference type="PROSITE-ProRule" id="PRU00110"/>
    </source>
</evidence>
<dbReference type="InterPro" id="IPR008207">
    <property type="entry name" value="Sig_transdc_His_kin_Hpt_dom"/>
</dbReference>
<keyword evidence="10" id="KW-0902">Two-component regulatory system</keyword>
<dbReference type="InterPro" id="IPR004358">
    <property type="entry name" value="Sig_transdc_His_kin-like_C"/>
</dbReference>
<dbReference type="PANTHER" id="PTHR45339">
    <property type="entry name" value="HYBRID SIGNAL TRANSDUCTION HISTIDINE KINASE J"/>
    <property type="match status" value="1"/>
</dbReference>
<dbReference type="PROSITE" id="PS50894">
    <property type="entry name" value="HPT"/>
    <property type="match status" value="1"/>
</dbReference>
<dbReference type="SUPFAM" id="SSF47384">
    <property type="entry name" value="Homodimeric domain of signal transducing histidine kinase"/>
    <property type="match status" value="1"/>
</dbReference>
<evidence type="ECO:0000313" key="18">
    <source>
        <dbReference type="EMBL" id="MBS7812989.1"/>
    </source>
</evidence>
<keyword evidence="5 13" id="KW-0597">Phosphoprotein</keyword>
<feature type="transmembrane region" description="Helical" evidence="14">
    <location>
        <begin position="14"/>
        <end position="34"/>
    </location>
</feature>
<dbReference type="PROSITE" id="PS50110">
    <property type="entry name" value="RESPONSE_REGULATORY"/>
    <property type="match status" value="2"/>
</dbReference>
<dbReference type="PRINTS" id="PR00344">
    <property type="entry name" value="BCTRLSENSOR"/>
</dbReference>
<dbReference type="SMART" id="SM00387">
    <property type="entry name" value="HATPase_c"/>
    <property type="match status" value="1"/>
</dbReference>
<comment type="subcellular location">
    <subcellularLocation>
        <location evidence="2">Cell membrane</location>
        <topology evidence="2">Multi-pass membrane protein</topology>
    </subcellularLocation>
</comment>
<feature type="transmembrane region" description="Helical" evidence="14">
    <location>
        <begin position="40"/>
        <end position="59"/>
    </location>
</feature>
<dbReference type="Proteomes" id="UP000766336">
    <property type="component" value="Unassembled WGS sequence"/>
</dbReference>
<proteinExistence type="predicted"/>
<evidence type="ECO:0000256" key="6">
    <source>
        <dbReference type="ARBA" id="ARBA00022692"/>
    </source>
</evidence>
<dbReference type="InterPro" id="IPR011006">
    <property type="entry name" value="CheY-like_superfamily"/>
</dbReference>
<feature type="transmembrane region" description="Helical" evidence="14">
    <location>
        <begin position="66"/>
        <end position="84"/>
    </location>
</feature>
<dbReference type="InterPro" id="IPR003661">
    <property type="entry name" value="HisK_dim/P_dom"/>
</dbReference>
<dbReference type="PANTHER" id="PTHR45339:SF1">
    <property type="entry name" value="HYBRID SIGNAL TRANSDUCTION HISTIDINE KINASE J"/>
    <property type="match status" value="1"/>
</dbReference>
<feature type="transmembrane region" description="Helical" evidence="14">
    <location>
        <begin position="144"/>
        <end position="166"/>
    </location>
</feature>
<evidence type="ECO:0000256" key="3">
    <source>
        <dbReference type="ARBA" id="ARBA00012438"/>
    </source>
</evidence>
<dbReference type="Pfam" id="PF00072">
    <property type="entry name" value="Response_reg"/>
    <property type="match status" value="2"/>
</dbReference>
<evidence type="ECO:0000256" key="2">
    <source>
        <dbReference type="ARBA" id="ARBA00004651"/>
    </source>
</evidence>
<dbReference type="SMART" id="SM00388">
    <property type="entry name" value="HisKA"/>
    <property type="match status" value="1"/>
</dbReference>
<dbReference type="InterPro" id="IPR036641">
    <property type="entry name" value="HPT_dom_sf"/>
</dbReference>
<feature type="modified residue" description="Phosphohistidine" evidence="12">
    <location>
        <position position="791"/>
    </location>
</feature>
<dbReference type="Gene3D" id="1.10.287.130">
    <property type="match status" value="1"/>
</dbReference>
<feature type="domain" description="Response regulatory" evidence="16">
    <location>
        <begin position="593"/>
        <end position="711"/>
    </location>
</feature>
<name>A0ABS5QH32_9PROT</name>
<comment type="catalytic activity">
    <reaction evidence="1">
        <text>ATP + protein L-histidine = ADP + protein N-phospho-L-histidine.</text>
        <dbReference type="EC" id="2.7.13.3"/>
    </reaction>
</comment>
<dbReference type="SUPFAM" id="SSF52172">
    <property type="entry name" value="CheY-like"/>
    <property type="match status" value="2"/>
</dbReference>
<dbReference type="InterPro" id="IPR001789">
    <property type="entry name" value="Sig_transdc_resp-reg_receiver"/>
</dbReference>
<dbReference type="PROSITE" id="PS50109">
    <property type="entry name" value="HIS_KIN"/>
    <property type="match status" value="1"/>
</dbReference>
<dbReference type="Gene3D" id="3.30.565.10">
    <property type="entry name" value="Histidine kinase-like ATPase, C-terminal domain"/>
    <property type="match status" value="1"/>
</dbReference>
<dbReference type="CDD" id="cd17546">
    <property type="entry name" value="REC_hyHK_CKI1_RcsC-like"/>
    <property type="match status" value="2"/>
</dbReference>
<evidence type="ECO:0000259" key="16">
    <source>
        <dbReference type="PROSITE" id="PS50110"/>
    </source>
</evidence>
<evidence type="ECO:0000256" key="7">
    <source>
        <dbReference type="ARBA" id="ARBA00022741"/>
    </source>
</evidence>
<keyword evidence="19" id="KW-1185">Reference proteome</keyword>
<dbReference type="Pfam" id="PF02518">
    <property type="entry name" value="HATPase_c"/>
    <property type="match status" value="1"/>
</dbReference>
<feature type="transmembrane region" description="Helical" evidence="14">
    <location>
        <begin position="113"/>
        <end position="138"/>
    </location>
</feature>
<keyword evidence="8" id="KW-0067">ATP-binding</keyword>
<accession>A0ABS5QH32</accession>
<dbReference type="CDD" id="cd00088">
    <property type="entry name" value="HPT"/>
    <property type="match status" value="1"/>
</dbReference>
<evidence type="ECO:0000256" key="4">
    <source>
        <dbReference type="ARBA" id="ARBA00022475"/>
    </source>
</evidence>
<keyword evidence="6 14" id="KW-0812">Transmembrane</keyword>
<dbReference type="RefSeq" id="WP_213671695.1">
    <property type="nucleotide sequence ID" value="NZ_JAHCDA010000004.1"/>
</dbReference>
<gene>
    <name evidence="18" type="ORF">KHU32_18720</name>
</gene>
<dbReference type="Pfam" id="PF00512">
    <property type="entry name" value="HisKA"/>
    <property type="match status" value="1"/>
</dbReference>
<dbReference type="Pfam" id="PF01627">
    <property type="entry name" value="Hpt"/>
    <property type="match status" value="1"/>
</dbReference>
<feature type="domain" description="HPt" evidence="17">
    <location>
        <begin position="752"/>
        <end position="845"/>
    </location>
</feature>